<evidence type="ECO:0000313" key="3">
    <source>
        <dbReference type="Proteomes" id="UP000579281"/>
    </source>
</evidence>
<dbReference type="AlphaFoldDB" id="A0A841KS31"/>
<reference evidence="2 3" key="1">
    <citation type="submission" date="2020-08" db="EMBL/GenBank/DDBJ databases">
        <title>Genomic Encyclopedia of Type Strains, Phase IV (KMG-IV): sequencing the most valuable type-strain genomes for metagenomic binning, comparative biology and taxonomic classification.</title>
        <authorList>
            <person name="Goeker M."/>
        </authorList>
    </citation>
    <scope>NUCLEOTIDE SEQUENCE [LARGE SCALE GENOMIC DNA]</scope>
    <source>
        <strain evidence="2 3">DSM 103526</strain>
    </source>
</reference>
<sequence length="66" mass="7475">MDNIQNKLSFSVKFYEAILAKTPVIVSKGSNVEKFVEEHNIGFSVDGNNVEDIRDCIKAIILIKKY</sequence>
<dbReference type="Gene3D" id="3.40.50.2000">
    <property type="entry name" value="Glycogen Phosphorylase B"/>
    <property type="match status" value="1"/>
</dbReference>
<feature type="domain" description="Glycosyl transferase family 1" evidence="1">
    <location>
        <begin position="10"/>
        <end position="62"/>
    </location>
</feature>
<dbReference type="GO" id="GO:0016757">
    <property type="term" value="F:glycosyltransferase activity"/>
    <property type="evidence" value="ECO:0007669"/>
    <property type="project" value="InterPro"/>
</dbReference>
<dbReference type="Pfam" id="PF00534">
    <property type="entry name" value="Glycos_transf_1"/>
    <property type="match status" value="1"/>
</dbReference>
<gene>
    <name evidence="2" type="ORF">HNQ80_002476</name>
</gene>
<organism evidence="2 3">
    <name type="scientific">Anaerosolibacter carboniphilus</name>
    <dbReference type="NCBI Taxonomy" id="1417629"/>
    <lineage>
        <taxon>Bacteria</taxon>
        <taxon>Bacillati</taxon>
        <taxon>Bacillota</taxon>
        <taxon>Clostridia</taxon>
        <taxon>Peptostreptococcales</taxon>
        <taxon>Thermotaleaceae</taxon>
        <taxon>Anaerosolibacter</taxon>
    </lineage>
</organism>
<name>A0A841KS31_9FIRM</name>
<evidence type="ECO:0000259" key="1">
    <source>
        <dbReference type="Pfam" id="PF00534"/>
    </source>
</evidence>
<dbReference type="InterPro" id="IPR001296">
    <property type="entry name" value="Glyco_trans_1"/>
</dbReference>
<dbReference type="EMBL" id="JACHEN010000014">
    <property type="protein sequence ID" value="MBB6216376.1"/>
    <property type="molecule type" value="Genomic_DNA"/>
</dbReference>
<proteinExistence type="predicted"/>
<comment type="caution">
    <text evidence="2">The sequence shown here is derived from an EMBL/GenBank/DDBJ whole genome shotgun (WGS) entry which is preliminary data.</text>
</comment>
<keyword evidence="3" id="KW-1185">Reference proteome</keyword>
<accession>A0A841KS31</accession>
<protein>
    <recommendedName>
        <fullName evidence="1">Glycosyl transferase family 1 domain-containing protein</fullName>
    </recommendedName>
</protein>
<dbReference type="SUPFAM" id="SSF53756">
    <property type="entry name" value="UDP-Glycosyltransferase/glycogen phosphorylase"/>
    <property type="match status" value="1"/>
</dbReference>
<evidence type="ECO:0000313" key="2">
    <source>
        <dbReference type="EMBL" id="MBB6216376.1"/>
    </source>
</evidence>
<dbReference type="Proteomes" id="UP000579281">
    <property type="component" value="Unassembled WGS sequence"/>
</dbReference>